<name>A0ABY9WLI3_9BACT</name>
<feature type="domain" description="Immunity MXAN-0049 protein" evidence="1">
    <location>
        <begin position="43"/>
        <end position="186"/>
    </location>
</feature>
<protein>
    <recommendedName>
        <fullName evidence="1">Immunity MXAN-0049 protein domain-containing protein</fullName>
    </recommendedName>
</protein>
<dbReference type="RefSeq" id="WP_395818033.1">
    <property type="nucleotide sequence ID" value="NZ_CP043494.1"/>
</dbReference>
<proteinExistence type="predicted"/>
<dbReference type="InterPro" id="IPR012433">
    <property type="entry name" value="Imm11"/>
</dbReference>
<evidence type="ECO:0000313" key="2">
    <source>
        <dbReference type="EMBL" id="WNG44687.1"/>
    </source>
</evidence>
<accession>A0ABY9WLI3</accession>
<dbReference type="Pfam" id="PF07791">
    <property type="entry name" value="Imm11"/>
    <property type="match status" value="1"/>
</dbReference>
<gene>
    <name evidence="2" type="ORF">F0U60_11745</name>
</gene>
<dbReference type="EMBL" id="CP043494">
    <property type="protein sequence ID" value="WNG44687.1"/>
    <property type="molecule type" value="Genomic_DNA"/>
</dbReference>
<sequence length="199" mass="22472">MNHTYYVHGRASNDSHPLLAFADNGPARHSLHTKQFVEPESTPVRLRLGRPEPRNPIMADHLSLPLPVLTRKVAQVIEALQLPDVQLVPAVVETPTREYPYFILNVWNFIACVDRAASDITEDEEDSRYLLSIRRLVLDMKAIDEVPPERRLLFRLAESSSTYVFAQPVVNAILATAPEGIRFWPANGWGEGHAFRRGA</sequence>
<evidence type="ECO:0000259" key="1">
    <source>
        <dbReference type="Pfam" id="PF07791"/>
    </source>
</evidence>
<organism evidence="2 3">
    <name type="scientific">Archangium minus</name>
    <dbReference type="NCBI Taxonomy" id="83450"/>
    <lineage>
        <taxon>Bacteria</taxon>
        <taxon>Pseudomonadati</taxon>
        <taxon>Myxococcota</taxon>
        <taxon>Myxococcia</taxon>
        <taxon>Myxococcales</taxon>
        <taxon>Cystobacterineae</taxon>
        <taxon>Archangiaceae</taxon>
        <taxon>Archangium</taxon>
    </lineage>
</organism>
<reference evidence="2 3" key="1">
    <citation type="submission" date="2019-08" db="EMBL/GenBank/DDBJ databases">
        <title>Archangium and Cystobacter genomes.</title>
        <authorList>
            <person name="Chen I.-C.K."/>
            <person name="Wielgoss S."/>
        </authorList>
    </citation>
    <scope>NUCLEOTIDE SEQUENCE [LARGE SCALE GENOMIC DNA]</scope>
    <source>
        <strain evidence="2 3">Cbm 6</strain>
    </source>
</reference>
<evidence type="ECO:0000313" key="3">
    <source>
        <dbReference type="Proteomes" id="UP001611383"/>
    </source>
</evidence>
<dbReference type="Proteomes" id="UP001611383">
    <property type="component" value="Chromosome"/>
</dbReference>
<keyword evidence="3" id="KW-1185">Reference proteome</keyword>